<dbReference type="GO" id="GO:0016887">
    <property type="term" value="F:ATP hydrolysis activity"/>
    <property type="evidence" value="ECO:0007669"/>
    <property type="project" value="InterPro"/>
</dbReference>
<evidence type="ECO:0000256" key="1">
    <source>
        <dbReference type="ARBA" id="ARBA00022448"/>
    </source>
</evidence>
<proteinExistence type="predicted"/>
<dbReference type="InterPro" id="IPR003593">
    <property type="entry name" value="AAA+_ATPase"/>
</dbReference>
<evidence type="ECO:0000313" key="6">
    <source>
        <dbReference type="Proteomes" id="UP000290602"/>
    </source>
</evidence>
<feature type="domain" description="ABC transporter" evidence="4">
    <location>
        <begin position="22"/>
        <end position="256"/>
    </location>
</feature>
<dbReference type="InterPro" id="IPR017871">
    <property type="entry name" value="ABC_transporter-like_CS"/>
</dbReference>
<dbReference type="InterPro" id="IPR003439">
    <property type="entry name" value="ABC_transporter-like_ATP-bd"/>
</dbReference>
<dbReference type="AlphaFoldDB" id="A0A4Q0VHX6"/>
<protein>
    <submittedName>
        <fullName evidence="5">ATP-binding cassette domain-containing protein</fullName>
    </submittedName>
</protein>
<comment type="caution">
    <text evidence="5">The sequence shown here is derived from an EMBL/GenBank/DDBJ whole genome shotgun (WGS) entry which is preliminary data.</text>
</comment>
<dbReference type="InterPro" id="IPR050763">
    <property type="entry name" value="ABC_transporter_ATP-binding"/>
</dbReference>
<dbReference type="EMBL" id="QXIL01000037">
    <property type="protein sequence ID" value="RXI76052.1"/>
    <property type="molecule type" value="Genomic_DNA"/>
</dbReference>
<keyword evidence="3 5" id="KW-0067">ATP-binding</keyword>
<name>A0A4Q0VHX6_9LACO</name>
<dbReference type="PANTHER" id="PTHR42711:SF4">
    <property type="entry name" value="ABC TRANSPORTER RELATED"/>
    <property type="match status" value="1"/>
</dbReference>
<reference evidence="5 6" key="1">
    <citation type="submission" date="2018-08" db="EMBL/GenBank/DDBJ databases">
        <title>Lactobacillus suantsai sp. nov., isolated from traditional fermented suan-tsai in Taiwan.</title>
        <authorList>
            <person name="Huang C.-H."/>
        </authorList>
    </citation>
    <scope>NUCLEOTIDE SEQUENCE [LARGE SCALE GENOMIC DNA]</scope>
    <source>
        <strain evidence="5 6">BCRC 12945</strain>
    </source>
</reference>
<dbReference type="SUPFAM" id="SSF52540">
    <property type="entry name" value="P-loop containing nucleoside triphosphate hydrolases"/>
    <property type="match status" value="1"/>
</dbReference>
<keyword evidence="2" id="KW-0547">Nucleotide-binding</keyword>
<organism evidence="5 6">
    <name type="scientific">Levilactobacillus suantsaii</name>
    <dbReference type="NCBI Taxonomy" id="2292255"/>
    <lineage>
        <taxon>Bacteria</taxon>
        <taxon>Bacillati</taxon>
        <taxon>Bacillota</taxon>
        <taxon>Bacilli</taxon>
        <taxon>Lactobacillales</taxon>
        <taxon>Lactobacillaceae</taxon>
        <taxon>Levilactobacillus</taxon>
    </lineage>
</organism>
<dbReference type="SMART" id="SM00382">
    <property type="entry name" value="AAA"/>
    <property type="match status" value="1"/>
</dbReference>
<evidence type="ECO:0000256" key="2">
    <source>
        <dbReference type="ARBA" id="ARBA00022741"/>
    </source>
</evidence>
<accession>A0A4Q0VHX6</accession>
<evidence type="ECO:0000313" key="5">
    <source>
        <dbReference type="EMBL" id="RXI76052.1"/>
    </source>
</evidence>
<keyword evidence="6" id="KW-1185">Reference proteome</keyword>
<dbReference type="PROSITE" id="PS00211">
    <property type="entry name" value="ABC_TRANSPORTER_1"/>
    <property type="match status" value="1"/>
</dbReference>
<dbReference type="Proteomes" id="UP000290602">
    <property type="component" value="Unassembled WGS sequence"/>
</dbReference>
<dbReference type="PANTHER" id="PTHR42711">
    <property type="entry name" value="ABC TRANSPORTER ATP-BINDING PROTEIN"/>
    <property type="match status" value="1"/>
</dbReference>
<gene>
    <name evidence="5" type="ORF">DXH47_11110</name>
</gene>
<dbReference type="Gene3D" id="3.40.50.300">
    <property type="entry name" value="P-loop containing nucleotide triphosphate hydrolases"/>
    <property type="match status" value="1"/>
</dbReference>
<sequence length="318" mass="35609">MIQAKDASFNYISYTKGTGLTGTLKDFFKRNTKKIPAIENLTFSINPGEVIGLLGPNGAGKTTLIKMLTGILPVSSGKISLLENIDPFKKEVKYLNQIGVMLGQKSQLIWDLPPMDTLLMLREIYKVSPEDFKNRIQYLAGLLSVKKQLLVPVRKLSLGQRTKFELICAIIHYPKILFLDEPTIGIDVSSQENIYKFLKKINTETNMTIVLTSHNTKDIEALAQRVIVISHGKKLFEGTTPSLTSKFASNDILEITTKEPIIPLPNNMTQLSDTKYQINDKNTSLIPVPAKQIISVQQKNSDLDTILINLFRSESDEI</sequence>
<evidence type="ECO:0000259" key="4">
    <source>
        <dbReference type="PROSITE" id="PS50893"/>
    </source>
</evidence>
<evidence type="ECO:0000256" key="3">
    <source>
        <dbReference type="ARBA" id="ARBA00022840"/>
    </source>
</evidence>
<dbReference type="PROSITE" id="PS50893">
    <property type="entry name" value="ABC_TRANSPORTER_2"/>
    <property type="match status" value="1"/>
</dbReference>
<dbReference type="GO" id="GO:0005524">
    <property type="term" value="F:ATP binding"/>
    <property type="evidence" value="ECO:0007669"/>
    <property type="project" value="UniProtKB-KW"/>
</dbReference>
<dbReference type="Pfam" id="PF00005">
    <property type="entry name" value="ABC_tran"/>
    <property type="match status" value="1"/>
</dbReference>
<keyword evidence="1" id="KW-0813">Transport</keyword>
<dbReference type="InterPro" id="IPR027417">
    <property type="entry name" value="P-loop_NTPase"/>
</dbReference>
<dbReference type="OrthoDB" id="9804819at2"/>